<keyword evidence="7" id="KW-1185">Reference proteome</keyword>
<feature type="domain" description="4Fe-4S ferredoxin-type" evidence="5">
    <location>
        <begin position="1"/>
        <end position="31"/>
    </location>
</feature>
<keyword evidence="4" id="KW-0411">Iron-sulfur</keyword>
<dbReference type="PROSITE" id="PS51379">
    <property type="entry name" value="4FE4S_FER_2"/>
    <property type="match status" value="2"/>
</dbReference>
<evidence type="ECO:0000256" key="3">
    <source>
        <dbReference type="ARBA" id="ARBA00023004"/>
    </source>
</evidence>
<evidence type="ECO:0000313" key="7">
    <source>
        <dbReference type="Proteomes" id="UP000503399"/>
    </source>
</evidence>
<evidence type="ECO:0000256" key="4">
    <source>
        <dbReference type="ARBA" id="ARBA00023014"/>
    </source>
</evidence>
<keyword evidence="1" id="KW-0004">4Fe-4S</keyword>
<dbReference type="InterPro" id="IPR017896">
    <property type="entry name" value="4Fe4S_Fe-S-bd"/>
</dbReference>
<reference evidence="6 7" key="1">
    <citation type="submission" date="2020-02" db="EMBL/GenBank/DDBJ databases">
        <authorList>
            <person name="Hogendoorn C."/>
        </authorList>
    </citation>
    <scope>NUCLEOTIDE SEQUENCE [LARGE SCALE GENOMIC DNA]</scope>
    <source>
        <strain evidence="6">R501</strain>
    </source>
</reference>
<dbReference type="SUPFAM" id="SSF54862">
    <property type="entry name" value="4Fe-4S ferredoxins"/>
    <property type="match status" value="1"/>
</dbReference>
<dbReference type="InterPro" id="IPR017900">
    <property type="entry name" value="4Fe4S_Fe_S_CS"/>
</dbReference>
<dbReference type="InterPro" id="IPR050572">
    <property type="entry name" value="Fe-S_Ferredoxin"/>
</dbReference>
<protein>
    <recommendedName>
        <fullName evidence="5">4Fe-4S ferredoxin-type domain-containing protein</fullName>
    </recommendedName>
</protein>
<accession>A0A6F8ZE57</accession>
<dbReference type="KEGG" id="hfv:R50_0468"/>
<sequence length="88" mass="10019">MSAVVNRDRCVGCELCARSCTLTRAIALNLEYNWVEVREELCWKCRACERACPFGAITLAPWHRPDTALRDAIRARKRGERELVPVGD</sequence>
<dbReference type="PROSITE" id="PS00198">
    <property type="entry name" value="4FE4S_FER_1"/>
    <property type="match status" value="1"/>
</dbReference>
<evidence type="ECO:0000259" key="5">
    <source>
        <dbReference type="PROSITE" id="PS51379"/>
    </source>
</evidence>
<dbReference type="Proteomes" id="UP000503399">
    <property type="component" value="Chromosome"/>
</dbReference>
<evidence type="ECO:0000313" key="6">
    <source>
        <dbReference type="EMBL" id="CAB1127974.1"/>
    </source>
</evidence>
<evidence type="ECO:0000256" key="1">
    <source>
        <dbReference type="ARBA" id="ARBA00022485"/>
    </source>
</evidence>
<dbReference type="Gene3D" id="3.30.70.20">
    <property type="match status" value="1"/>
</dbReference>
<name>A0A6F8ZE57_9FIRM</name>
<dbReference type="GO" id="GO:0046872">
    <property type="term" value="F:metal ion binding"/>
    <property type="evidence" value="ECO:0007669"/>
    <property type="project" value="UniProtKB-KW"/>
</dbReference>
<evidence type="ECO:0000256" key="2">
    <source>
        <dbReference type="ARBA" id="ARBA00022723"/>
    </source>
</evidence>
<keyword evidence="2" id="KW-0479">Metal-binding</keyword>
<dbReference type="EMBL" id="LR778114">
    <property type="protein sequence ID" value="CAB1127974.1"/>
    <property type="molecule type" value="Genomic_DNA"/>
</dbReference>
<dbReference type="GO" id="GO:0051539">
    <property type="term" value="F:4 iron, 4 sulfur cluster binding"/>
    <property type="evidence" value="ECO:0007669"/>
    <property type="project" value="UniProtKB-KW"/>
</dbReference>
<dbReference type="Pfam" id="PF14697">
    <property type="entry name" value="Fer4_21"/>
    <property type="match status" value="1"/>
</dbReference>
<proteinExistence type="predicted"/>
<dbReference type="PANTHER" id="PTHR43687:SF1">
    <property type="entry name" value="FERREDOXIN III"/>
    <property type="match status" value="1"/>
</dbReference>
<keyword evidence="3" id="KW-0408">Iron</keyword>
<organism evidence="6 7">
    <name type="scientific">Candidatus Hydrogenisulfobacillus filiaventi</name>
    <dbReference type="NCBI Taxonomy" id="2707344"/>
    <lineage>
        <taxon>Bacteria</taxon>
        <taxon>Bacillati</taxon>
        <taxon>Bacillota</taxon>
        <taxon>Clostridia</taxon>
        <taxon>Eubacteriales</taxon>
        <taxon>Clostridiales Family XVII. Incertae Sedis</taxon>
        <taxon>Candidatus Hydrogenisulfobacillus</taxon>
    </lineage>
</organism>
<gene>
    <name evidence="6" type="ORF">R50_0468</name>
</gene>
<feature type="domain" description="4Fe-4S ferredoxin-type" evidence="5">
    <location>
        <begin position="33"/>
        <end position="62"/>
    </location>
</feature>
<dbReference type="AlphaFoldDB" id="A0A6F8ZE57"/>
<dbReference type="PANTHER" id="PTHR43687">
    <property type="entry name" value="ADENYLYLSULFATE REDUCTASE, BETA SUBUNIT"/>
    <property type="match status" value="1"/>
</dbReference>